<dbReference type="EMBL" id="WEIO01000001">
    <property type="protein sequence ID" value="KAB7709067.1"/>
    <property type="molecule type" value="Genomic_DNA"/>
</dbReference>
<gene>
    <name evidence="1" type="ORF">F9802_02785</name>
</gene>
<keyword evidence="2" id="KW-1185">Reference proteome</keyword>
<comment type="caution">
    <text evidence="1">The sequence shown here is derived from an EMBL/GenBank/DDBJ whole genome shotgun (WGS) entry which is preliminary data.</text>
</comment>
<dbReference type="RefSeq" id="WP_152149593.1">
    <property type="nucleotide sequence ID" value="NZ_WEIO01000001.1"/>
</dbReference>
<evidence type="ECO:0000313" key="2">
    <source>
        <dbReference type="Proteomes" id="UP000429595"/>
    </source>
</evidence>
<reference evidence="1 2" key="1">
    <citation type="submission" date="2019-10" db="EMBL/GenBank/DDBJ databases">
        <title>Bacillus aerolatum sp. nov., isolated from bioaerosol of sport playgrounds.</title>
        <authorList>
            <person name="Chen P."/>
            <person name="Zhang G."/>
        </authorList>
    </citation>
    <scope>NUCLEOTIDE SEQUENCE [LARGE SCALE GENOMIC DNA]</scope>
    <source>
        <strain evidence="1 2">CX253</strain>
    </source>
</reference>
<dbReference type="Proteomes" id="UP000429595">
    <property type="component" value="Unassembled WGS sequence"/>
</dbReference>
<accession>A0A6I1FP31</accession>
<name>A0A6I1FP31_9BACI</name>
<proteinExistence type="predicted"/>
<evidence type="ECO:0000313" key="1">
    <source>
        <dbReference type="EMBL" id="KAB7709067.1"/>
    </source>
</evidence>
<dbReference type="AlphaFoldDB" id="A0A6I1FP31"/>
<organism evidence="1 2">
    <name type="scientific">Bacillus aerolatus</name>
    <dbReference type="NCBI Taxonomy" id="2653354"/>
    <lineage>
        <taxon>Bacteria</taxon>
        <taxon>Bacillati</taxon>
        <taxon>Bacillota</taxon>
        <taxon>Bacilli</taxon>
        <taxon>Bacillales</taxon>
        <taxon>Bacillaceae</taxon>
        <taxon>Bacillus</taxon>
    </lineage>
</organism>
<protein>
    <submittedName>
        <fullName evidence="1">Uncharacterized protein</fullName>
    </submittedName>
</protein>
<sequence>MSEKAIDNLKNFLLSIHRDEVNILSQDESVCLTFILFKENELEAEQLGYSVDERGNSLTGKAKGDWQEEWIVIGYEEDLEDPLIVDTSRESCPVLTAEHGTGEWEPIVLFHSLRNMKKSIS</sequence>